<dbReference type="InterPro" id="IPR005467">
    <property type="entry name" value="His_kinase_dom"/>
</dbReference>
<dbReference type="CDD" id="cd17574">
    <property type="entry name" value="REC_OmpR"/>
    <property type="match status" value="1"/>
</dbReference>
<keyword evidence="11" id="KW-0732">Signal</keyword>
<dbReference type="PROSITE" id="PS01124">
    <property type="entry name" value="HTH_ARAC_FAMILY_2"/>
    <property type="match status" value="1"/>
</dbReference>
<dbReference type="Gene3D" id="1.10.10.60">
    <property type="entry name" value="Homeodomain-like"/>
    <property type="match status" value="1"/>
</dbReference>
<dbReference type="Pfam" id="PF00072">
    <property type="entry name" value="Response_reg"/>
    <property type="match status" value="1"/>
</dbReference>
<evidence type="ECO:0000256" key="4">
    <source>
        <dbReference type="ARBA" id="ARBA00022679"/>
    </source>
</evidence>
<dbReference type="InterPro" id="IPR036097">
    <property type="entry name" value="HisK_dim/P_sf"/>
</dbReference>
<dbReference type="Gene3D" id="2.130.10.10">
    <property type="entry name" value="YVTN repeat-like/Quinoprotein amine dehydrogenase"/>
    <property type="match status" value="2"/>
</dbReference>
<dbReference type="GO" id="GO:0000155">
    <property type="term" value="F:phosphorelay sensor kinase activity"/>
    <property type="evidence" value="ECO:0007669"/>
    <property type="project" value="InterPro"/>
</dbReference>
<feature type="chain" id="PRO_5040924326" description="histidine kinase" evidence="11">
    <location>
        <begin position="22"/>
        <end position="1372"/>
    </location>
</feature>
<dbReference type="EMBL" id="JAJAPX010000002">
    <property type="protein sequence ID" value="MCB4807874.1"/>
    <property type="molecule type" value="Genomic_DNA"/>
</dbReference>
<dbReference type="EC" id="2.7.13.3" evidence="2"/>
<dbReference type="PROSITE" id="PS50109">
    <property type="entry name" value="HIS_KIN"/>
    <property type="match status" value="1"/>
</dbReference>
<comment type="catalytic activity">
    <reaction evidence="1">
        <text>ATP + protein L-histidine = ADP + protein N-phospho-L-histidine.</text>
        <dbReference type="EC" id="2.7.13.3"/>
    </reaction>
</comment>
<feature type="modified residue" description="4-aspartylphosphate" evidence="10">
    <location>
        <position position="1161"/>
    </location>
</feature>
<protein>
    <recommendedName>
        <fullName evidence="2">histidine kinase</fullName>
        <ecNumber evidence="2">2.7.13.3</ecNumber>
    </recommendedName>
</protein>
<keyword evidence="5" id="KW-0418">Kinase</keyword>
<dbReference type="Gene3D" id="2.60.40.10">
    <property type="entry name" value="Immunoglobulins"/>
    <property type="match status" value="1"/>
</dbReference>
<dbReference type="InterPro" id="IPR018062">
    <property type="entry name" value="HTH_AraC-typ_CS"/>
</dbReference>
<dbReference type="Pfam" id="PF02518">
    <property type="entry name" value="HATPase_c"/>
    <property type="match status" value="1"/>
</dbReference>
<dbReference type="PANTHER" id="PTHR43547">
    <property type="entry name" value="TWO-COMPONENT HISTIDINE KINASE"/>
    <property type="match status" value="1"/>
</dbReference>
<dbReference type="GO" id="GO:0043565">
    <property type="term" value="F:sequence-specific DNA binding"/>
    <property type="evidence" value="ECO:0007669"/>
    <property type="project" value="InterPro"/>
</dbReference>
<dbReference type="Gene3D" id="3.40.50.2300">
    <property type="match status" value="1"/>
</dbReference>
<keyword evidence="9" id="KW-0804">Transcription</keyword>
<keyword evidence="4" id="KW-0808">Transferase</keyword>
<dbReference type="InterPro" id="IPR015943">
    <property type="entry name" value="WD40/YVTN_repeat-like_dom_sf"/>
</dbReference>
<keyword evidence="3 10" id="KW-0597">Phosphoprotein</keyword>
<keyword evidence="8" id="KW-0238">DNA-binding</keyword>
<dbReference type="PROSITE" id="PS50110">
    <property type="entry name" value="RESPONSE_REGULATORY"/>
    <property type="match status" value="1"/>
</dbReference>
<feature type="domain" description="Response regulatory" evidence="14">
    <location>
        <begin position="1113"/>
        <end position="1228"/>
    </location>
</feature>
<keyword evidence="16" id="KW-1185">Reference proteome</keyword>
<dbReference type="InterPro" id="IPR003594">
    <property type="entry name" value="HATPase_dom"/>
</dbReference>
<dbReference type="Proteomes" id="UP001139286">
    <property type="component" value="Unassembled WGS sequence"/>
</dbReference>
<dbReference type="InterPro" id="IPR011006">
    <property type="entry name" value="CheY-like_superfamily"/>
</dbReference>
<evidence type="ECO:0000256" key="6">
    <source>
        <dbReference type="ARBA" id="ARBA00023012"/>
    </source>
</evidence>
<dbReference type="SMART" id="SM00448">
    <property type="entry name" value="REC"/>
    <property type="match status" value="1"/>
</dbReference>
<dbReference type="PRINTS" id="PR00344">
    <property type="entry name" value="BCTRLSENSOR"/>
</dbReference>
<dbReference type="GO" id="GO:0003700">
    <property type="term" value="F:DNA-binding transcription factor activity"/>
    <property type="evidence" value="ECO:0007669"/>
    <property type="project" value="InterPro"/>
</dbReference>
<evidence type="ECO:0000256" key="7">
    <source>
        <dbReference type="ARBA" id="ARBA00023015"/>
    </source>
</evidence>
<gene>
    <name evidence="15" type="ORF">LG651_06390</name>
</gene>
<keyword evidence="7" id="KW-0805">Transcription regulation</keyword>
<dbReference type="SUPFAM" id="SSF55874">
    <property type="entry name" value="ATPase domain of HSP90 chaperone/DNA topoisomerase II/histidine kinase"/>
    <property type="match status" value="1"/>
</dbReference>
<feature type="domain" description="HTH araC/xylS-type" evidence="12">
    <location>
        <begin position="1260"/>
        <end position="1359"/>
    </location>
</feature>
<evidence type="ECO:0000256" key="10">
    <source>
        <dbReference type="PROSITE-ProRule" id="PRU00169"/>
    </source>
</evidence>
<dbReference type="SUPFAM" id="SSF101898">
    <property type="entry name" value="NHL repeat"/>
    <property type="match status" value="1"/>
</dbReference>
<evidence type="ECO:0000256" key="3">
    <source>
        <dbReference type="ARBA" id="ARBA00022553"/>
    </source>
</evidence>
<dbReference type="SUPFAM" id="SSF47384">
    <property type="entry name" value="Homodimeric domain of signal transducing histidine kinase"/>
    <property type="match status" value="1"/>
</dbReference>
<dbReference type="SUPFAM" id="SSF52172">
    <property type="entry name" value="CheY-like"/>
    <property type="match status" value="1"/>
</dbReference>
<dbReference type="InterPro" id="IPR001789">
    <property type="entry name" value="Sig_transdc_resp-reg_receiver"/>
</dbReference>
<feature type="signal peptide" evidence="11">
    <location>
        <begin position="1"/>
        <end position="21"/>
    </location>
</feature>
<dbReference type="PANTHER" id="PTHR43547:SF2">
    <property type="entry name" value="HYBRID SIGNAL TRANSDUCTION HISTIDINE KINASE C"/>
    <property type="match status" value="1"/>
</dbReference>
<dbReference type="SMART" id="SM00342">
    <property type="entry name" value="HTH_ARAC"/>
    <property type="match status" value="1"/>
</dbReference>
<evidence type="ECO:0000259" key="12">
    <source>
        <dbReference type="PROSITE" id="PS01124"/>
    </source>
</evidence>
<proteinExistence type="predicted"/>
<dbReference type="RefSeq" id="WP_226695299.1">
    <property type="nucleotide sequence ID" value="NZ_JAJAPX010000002.1"/>
</dbReference>
<dbReference type="InterPro" id="IPR011110">
    <property type="entry name" value="Reg_prop"/>
</dbReference>
<dbReference type="FunFam" id="2.60.40.10:FF:000791">
    <property type="entry name" value="Two-component system sensor histidine kinase/response regulator"/>
    <property type="match status" value="1"/>
</dbReference>
<name>A0A9X1L6T0_9FLAO</name>
<dbReference type="InterPro" id="IPR004358">
    <property type="entry name" value="Sig_transdc_His_kin-like_C"/>
</dbReference>
<dbReference type="SUPFAM" id="SSF46689">
    <property type="entry name" value="Homeodomain-like"/>
    <property type="match status" value="1"/>
</dbReference>
<dbReference type="InterPro" id="IPR018060">
    <property type="entry name" value="HTH_AraC"/>
</dbReference>
<comment type="caution">
    <text evidence="15">The sequence shown here is derived from an EMBL/GenBank/DDBJ whole genome shotgun (WGS) entry which is preliminary data.</text>
</comment>
<dbReference type="Pfam" id="PF07495">
    <property type="entry name" value="Y_Y_Y"/>
    <property type="match status" value="1"/>
</dbReference>
<dbReference type="InterPro" id="IPR013783">
    <property type="entry name" value="Ig-like_fold"/>
</dbReference>
<dbReference type="Gene3D" id="1.10.287.130">
    <property type="match status" value="1"/>
</dbReference>
<dbReference type="Pfam" id="PF07494">
    <property type="entry name" value="Reg_prop"/>
    <property type="match status" value="3"/>
</dbReference>
<dbReference type="CDD" id="cd00082">
    <property type="entry name" value="HisKA"/>
    <property type="match status" value="1"/>
</dbReference>
<sequence>MKRYLLLFSILILFFKGFSQTAASSFLELKIDGVSFNKKTNVIFEDDLGFLWLGTNNGLFRYDGHSLNENVFNVFDENSIPNNNINSIIEDDFGNLWLGSESYLIAYNRKQNIFKGFYKDKSSKILGKSANGTIWAFVQKVGLIKIKSNNKVEAVTLDSNINYKKNNAQNQIAGATIYSYLQDDFGRNWFTSSKGVFILDESETIINSNLNDKLLTFKKGKNNTILASTENEIKVLKYFKNSTDLKILETYNSGHFFKDENITCNINSCSTENKGDVIWLGTNIGLLKGESGINGYQFSLFKTYLQKKENLSNQINTSLIDRYNNLWVGTQKGVNKLIGKANIFQEISINTDLANVFATSILPENKNQILVGFRNKGLYRYNFKNKTTKNLFNATGEVSFLKIDSINKMLFLAVGNKLLKAENYSPKNSRITLDTIKKYSNPIKDVVIVNENSIWVGMWSKGIDIVVNREKTLFEKKVISTLANNNVFVMHLDKKQNIWIGTRGEGLFKVNIKNQTLKHFTPSLKNGLSSNAILCIKETKDGNICIGTRGGGLNIYSETKTDQIKIFNKNNGLLSGTICSIEEDKKGNLWLSTLAGVSHLDLSTQKIKNFAADEGVNHRQFTFNVQNSFQDHLFFGCLGGFYIVNTNNFKETSLLANTVITDFSIFGNAVNDSLIQKNNAIIKHKLRNNEVIELPYNQNNLVIKFSSLDFTSPSKNKFAYKLEGVNDFWLNTDATNRNANYNNLPPGTYTFMVKSTNSDGVWNDKPAQLAFAITPPIWKSNTAFLLYAILGVFSIWLAWYLIKNWYRLKKTLVAETVSREKDKELHKMKMTFFTDVSHELRTPLALIQGTIEKVVKEKKFELNPMSSQRIYNNTLRMQRLINQMLDIRKFDEGKLKLNISKNDILTDIKIIKNAFNDFAKIYEIKYELNTSLTEANGWYDVDILEKILFNLLSNAFKYTKEKGEITLNVELIKDLNSKKEFAKLQKGKYIKCLVRDNGVGIPEKDLDRIFDRYYQATKTYTNQIPGTGIGMELVQKLVERHHGFISVASVENVFTEFVFYLPLDKNKYQKSELLEKGMPLKKNFIKNSEYQVIEEVSSEFDAKSNAKNTHKPKILIVEDNPDLRQMLKDELSNSYNIIEAENGQEGYNMVLKEKPQLVISDVLMPIEDGISMLKRLKNNVEVNNIPVFMLTAKTANETKIECVSLGAEDYIEKPFSLEFVKWKVKNALVTRKILKEKFSKVITAKPSEIEIESSDEKFVKKLIKIIEDNIDDNLLSVEFLASEAGMSRANLYRKLQVIVNDTPVNFIKKIKLKRAAQLLEHGDLYISEIAYMTGFNNQKYFSKCFSKEYNMNPTQYVKKYASSKSSKSIQEL</sequence>
<evidence type="ECO:0000256" key="2">
    <source>
        <dbReference type="ARBA" id="ARBA00012438"/>
    </source>
</evidence>
<dbReference type="SMART" id="SM00388">
    <property type="entry name" value="HisKA"/>
    <property type="match status" value="1"/>
</dbReference>
<evidence type="ECO:0000256" key="5">
    <source>
        <dbReference type="ARBA" id="ARBA00022777"/>
    </source>
</evidence>
<evidence type="ECO:0000259" key="14">
    <source>
        <dbReference type="PROSITE" id="PS50110"/>
    </source>
</evidence>
<evidence type="ECO:0000256" key="11">
    <source>
        <dbReference type="SAM" id="SignalP"/>
    </source>
</evidence>
<dbReference type="FunFam" id="1.10.287.130:FF:000001">
    <property type="entry name" value="Two-component sensor histidine kinase"/>
    <property type="match status" value="1"/>
</dbReference>
<dbReference type="InterPro" id="IPR011123">
    <property type="entry name" value="Y_Y_Y"/>
</dbReference>
<reference evidence="15" key="1">
    <citation type="submission" date="2021-10" db="EMBL/GenBank/DDBJ databases">
        <title>Tamlana sargassums sp. nov., and Tamlana laminarinivorans sp. nov., two new bacteria isolated from the brown alga.</title>
        <authorList>
            <person name="Li J."/>
        </authorList>
    </citation>
    <scope>NUCLEOTIDE SEQUENCE</scope>
    <source>
        <strain evidence="15">62-3</strain>
    </source>
</reference>
<evidence type="ECO:0000313" key="15">
    <source>
        <dbReference type="EMBL" id="MCB4807874.1"/>
    </source>
</evidence>
<evidence type="ECO:0000256" key="1">
    <source>
        <dbReference type="ARBA" id="ARBA00000085"/>
    </source>
</evidence>
<dbReference type="InterPro" id="IPR036890">
    <property type="entry name" value="HATPase_C_sf"/>
</dbReference>
<dbReference type="Pfam" id="PF00512">
    <property type="entry name" value="HisKA"/>
    <property type="match status" value="1"/>
</dbReference>
<feature type="domain" description="Histidine kinase" evidence="13">
    <location>
        <begin position="835"/>
        <end position="1065"/>
    </location>
</feature>
<evidence type="ECO:0000313" key="16">
    <source>
        <dbReference type="Proteomes" id="UP001139286"/>
    </source>
</evidence>
<organism evidence="15 16">
    <name type="scientific">Neotamlana sargassicola</name>
    <dbReference type="NCBI Taxonomy" id="2883125"/>
    <lineage>
        <taxon>Bacteria</taxon>
        <taxon>Pseudomonadati</taxon>
        <taxon>Bacteroidota</taxon>
        <taxon>Flavobacteriia</taxon>
        <taxon>Flavobacteriales</taxon>
        <taxon>Flavobacteriaceae</taxon>
        <taxon>Neotamlana</taxon>
    </lineage>
</organism>
<dbReference type="InterPro" id="IPR009057">
    <property type="entry name" value="Homeodomain-like_sf"/>
</dbReference>
<dbReference type="CDD" id="cd00075">
    <property type="entry name" value="HATPase"/>
    <property type="match status" value="1"/>
</dbReference>
<evidence type="ECO:0000256" key="8">
    <source>
        <dbReference type="ARBA" id="ARBA00023125"/>
    </source>
</evidence>
<evidence type="ECO:0000256" key="9">
    <source>
        <dbReference type="ARBA" id="ARBA00023163"/>
    </source>
</evidence>
<dbReference type="SMART" id="SM00387">
    <property type="entry name" value="HATPase_c"/>
    <property type="match status" value="1"/>
</dbReference>
<dbReference type="Gene3D" id="3.30.565.10">
    <property type="entry name" value="Histidine kinase-like ATPase, C-terminal domain"/>
    <property type="match status" value="1"/>
</dbReference>
<keyword evidence="6" id="KW-0902">Two-component regulatory system</keyword>
<accession>A0A9X1L6T0</accession>
<dbReference type="PROSITE" id="PS00041">
    <property type="entry name" value="HTH_ARAC_FAMILY_1"/>
    <property type="match status" value="1"/>
</dbReference>
<dbReference type="Pfam" id="PF12833">
    <property type="entry name" value="HTH_18"/>
    <property type="match status" value="1"/>
</dbReference>
<dbReference type="InterPro" id="IPR003661">
    <property type="entry name" value="HisK_dim/P_dom"/>
</dbReference>
<evidence type="ECO:0000259" key="13">
    <source>
        <dbReference type="PROSITE" id="PS50109"/>
    </source>
</evidence>